<keyword evidence="1" id="KW-0472">Membrane</keyword>
<keyword evidence="1" id="KW-0812">Transmembrane</keyword>
<accession>A0A494WZD0</accession>
<feature type="transmembrane region" description="Helical" evidence="1">
    <location>
        <begin position="12"/>
        <end position="32"/>
    </location>
</feature>
<evidence type="ECO:0000313" key="2">
    <source>
        <dbReference type="EMBL" id="RKP43402.1"/>
    </source>
</evidence>
<dbReference type="AlphaFoldDB" id="A0A494WZD0"/>
<reference evidence="2 3" key="1">
    <citation type="submission" date="2018-10" db="EMBL/GenBank/DDBJ databases">
        <title>Paraburkholderia sp. 7MK8-2, isolated from soil.</title>
        <authorList>
            <person name="Gao Z.-H."/>
            <person name="Qiu L.-H."/>
        </authorList>
    </citation>
    <scope>NUCLEOTIDE SEQUENCE [LARGE SCALE GENOMIC DNA]</scope>
    <source>
        <strain evidence="2 3">7MK8-2</strain>
    </source>
</reference>
<gene>
    <name evidence="2" type="ORF">D7S89_26410</name>
</gene>
<proteinExistence type="predicted"/>
<keyword evidence="3" id="KW-1185">Reference proteome</keyword>
<keyword evidence="1" id="KW-1133">Transmembrane helix</keyword>
<dbReference type="RefSeq" id="WP_121281827.1">
    <property type="nucleotide sequence ID" value="NZ_RBZV01000022.1"/>
</dbReference>
<feature type="transmembrane region" description="Helical" evidence="1">
    <location>
        <begin position="44"/>
        <end position="69"/>
    </location>
</feature>
<evidence type="ECO:0000256" key="1">
    <source>
        <dbReference type="SAM" id="Phobius"/>
    </source>
</evidence>
<comment type="caution">
    <text evidence="2">The sequence shown here is derived from an EMBL/GenBank/DDBJ whole genome shotgun (WGS) entry which is preliminary data.</text>
</comment>
<sequence length="172" mass="19342">MENNKLENGRSGRYGWFSATHFGVWLPAVAMFDVGDQLDRLFGLWILLIPVVAVPALIAVVTFFTGLIANIGRRRWSRLISVVAAPAKINPDWVRFQLTRGHYAKLVHDLPGPSPKHAKWNWGETGGATGAQIFYQLVYDEADKPLDRECNGSDCSARPYGHHFFLVTDIYQ</sequence>
<dbReference type="OrthoDB" id="9095750at2"/>
<name>A0A494WZD0_9BURK</name>
<protein>
    <submittedName>
        <fullName evidence="2">Uncharacterized protein</fullName>
    </submittedName>
</protein>
<dbReference type="Proteomes" id="UP000280434">
    <property type="component" value="Unassembled WGS sequence"/>
</dbReference>
<organism evidence="2 3">
    <name type="scientific">Trinickia fusca</name>
    <dbReference type="NCBI Taxonomy" id="2419777"/>
    <lineage>
        <taxon>Bacteria</taxon>
        <taxon>Pseudomonadati</taxon>
        <taxon>Pseudomonadota</taxon>
        <taxon>Betaproteobacteria</taxon>
        <taxon>Burkholderiales</taxon>
        <taxon>Burkholderiaceae</taxon>
        <taxon>Trinickia</taxon>
    </lineage>
</organism>
<dbReference type="EMBL" id="RBZV01000022">
    <property type="protein sequence ID" value="RKP43402.1"/>
    <property type="molecule type" value="Genomic_DNA"/>
</dbReference>
<evidence type="ECO:0000313" key="3">
    <source>
        <dbReference type="Proteomes" id="UP000280434"/>
    </source>
</evidence>